<evidence type="ECO:0000256" key="3">
    <source>
        <dbReference type="ARBA" id="ARBA00022692"/>
    </source>
</evidence>
<keyword evidence="2" id="KW-1003">Cell membrane</keyword>
<keyword evidence="4 7" id="KW-1133">Transmembrane helix</keyword>
<feature type="transmembrane region" description="Helical" evidence="7">
    <location>
        <begin position="29"/>
        <end position="52"/>
    </location>
</feature>
<reference evidence="8 9" key="1">
    <citation type="submission" date="2020-10" db="EMBL/GenBank/DDBJ databases">
        <title>Ca. Dormibacterota MAGs.</title>
        <authorList>
            <person name="Montgomery K."/>
        </authorList>
    </citation>
    <scope>NUCLEOTIDE SEQUENCE [LARGE SCALE GENOMIC DNA]</scope>
    <source>
        <strain evidence="8">Mitchell_Peninsula_5</strain>
    </source>
</reference>
<evidence type="ECO:0000256" key="1">
    <source>
        <dbReference type="ARBA" id="ARBA00004651"/>
    </source>
</evidence>
<keyword evidence="3 7" id="KW-0812">Transmembrane</keyword>
<dbReference type="PANTHER" id="PTHR30213:SF0">
    <property type="entry name" value="UPF0761 MEMBRANE PROTEIN YIHY"/>
    <property type="match status" value="1"/>
</dbReference>
<dbReference type="AlphaFoldDB" id="A0A934NIG8"/>
<feature type="region of interest" description="Disordered" evidence="6">
    <location>
        <begin position="266"/>
        <end position="320"/>
    </location>
</feature>
<dbReference type="EMBL" id="JAEKNN010000005">
    <property type="protein sequence ID" value="MBJ7607989.1"/>
    <property type="molecule type" value="Genomic_DNA"/>
</dbReference>
<feature type="transmembrane region" description="Helical" evidence="7">
    <location>
        <begin position="130"/>
        <end position="149"/>
    </location>
</feature>
<feature type="transmembrane region" description="Helical" evidence="7">
    <location>
        <begin position="226"/>
        <end position="250"/>
    </location>
</feature>
<protein>
    <submittedName>
        <fullName evidence="8">YihY/virulence factor BrkB family protein</fullName>
    </submittedName>
</protein>
<organism evidence="8 9">
    <name type="scientific">Candidatus Amunia macphersoniae</name>
    <dbReference type="NCBI Taxonomy" id="3127014"/>
    <lineage>
        <taxon>Bacteria</taxon>
        <taxon>Bacillati</taxon>
        <taxon>Candidatus Dormiibacterota</taxon>
        <taxon>Candidatus Dormibacteria</taxon>
        <taxon>Candidatus Aeolococcales</taxon>
        <taxon>Candidatus Aeolococcaceae</taxon>
        <taxon>Candidatus Amunia</taxon>
    </lineage>
</organism>
<evidence type="ECO:0000256" key="2">
    <source>
        <dbReference type="ARBA" id="ARBA00022475"/>
    </source>
</evidence>
<dbReference type="Pfam" id="PF03631">
    <property type="entry name" value="Virul_fac_BrkB"/>
    <property type="match status" value="1"/>
</dbReference>
<gene>
    <name evidence="8" type="ORF">JF887_00960</name>
</gene>
<dbReference type="GO" id="GO:0005886">
    <property type="term" value="C:plasma membrane"/>
    <property type="evidence" value="ECO:0007669"/>
    <property type="project" value="UniProtKB-SubCell"/>
</dbReference>
<feature type="compositionally biased region" description="Basic and acidic residues" evidence="6">
    <location>
        <begin position="300"/>
        <end position="309"/>
    </location>
</feature>
<feature type="compositionally biased region" description="Basic and acidic residues" evidence="6">
    <location>
        <begin position="270"/>
        <end position="288"/>
    </location>
</feature>
<evidence type="ECO:0000256" key="7">
    <source>
        <dbReference type="SAM" id="Phobius"/>
    </source>
</evidence>
<accession>A0A934NIG8</accession>
<name>A0A934NIG8_9BACT</name>
<feature type="transmembrane region" description="Helical" evidence="7">
    <location>
        <begin position="90"/>
        <end position="110"/>
    </location>
</feature>
<dbReference type="NCBIfam" id="TIGR00765">
    <property type="entry name" value="yihY_not_rbn"/>
    <property type="match status" value="1"/>
</dbReference>
<dbReference type="Proteomes" id="UP000614410">
    <property type="component" value="Unassembled WGS sequence"/>
</dbReference>
<keyword evidence="5 7" id="KW-0472">Membrane</keyword>
<evidence type="ECO:0000313" key="8">
    <source>
        <dbReference type="EMBL" id="MBJ7607989.1"/>
    </source>
</evidence>
<proteinExistence type="predicted"/>
<feature type="transmembrane region" description="Helical" evidence="7">
    <location>
        <begin position="161"/>
        <end position="181"/>
    </location>
</feature>
<evidence type="ECO:0000256" key="5">
    <source>
        <dbReference type="ARBA" id="ARBA00023136"/>
    </source>
</evidence>
<dbReference type="PANTHER" id="PTHR30213">
    <property type="entry name" value="INNER MEMBRANE PROTEIN YHJD"/>
    <property type="match status" value="1"/>
</dbReference>
<feature type="transmembrane region" description="Helical" evidence="7">
    <location>
        <begin position="193"/>
        <end position="214"/>
    </location>
</feature>
<evidence type="ECO:0000256" key="4">
    <source>
        <dbReference type="ARBA" id="ARBA00022989"/>
    </source>
</evidence>
<comment type="caution">
    <text evidence="8">The sequence shown here is derived from an EMBL/GenBank/DDBJ whole genome shotgun (WGS) entry which is preliminary data.</text>
</comment>
<evidence type="ECO:0000313" key="9">
    <source>
        <dbReference type="Proteomes" id="UP000614410"/>
    </source>
</evidence>
<sequence length="347" mass="36690">MLNRLKATRPFQVIAAYGASQAGNYASGLAFRAFLAMFPLILGMLSIVGLVIHDQATQTKLYDGIVSVFPRESHDAIAGALSGVKDHAGILGVVSIVGLLWSGTSLFAAMEFALTKIFGTEQRDTLRQRFMGLVMVVVFIAAVLLAVTANSAAAASPGAGVLGAILGAVVLIALMVLIYRWVPNRTFALKDIWPGALLAGALIEVFSLVFPLYAKLSKGFGTYGQNFALFFLLATWLSFMSQFILVGAVFNKLRLGVPQDEGIVAASPAEGRESKDPADAIEDEKRETQGSAIRGSGRQARTEDHEGYRVADGAAPAHRSPGEARIVVGAGVAVAALGAALSRKRKR</sequence>
<comment type="subcellular location">
    <subcellularLocation>
        <location evidence="1">Cell membrane</location>
        <topology evidence="1">Multi-pass membrane protein</topology>
    </subcellularLocation>
</comment>
<evidence type="ECO:0000256" key="6">
    <source>
        <dbReference type="SAM" id="MobiDB-lite"/>
    </source>
</evidence>
<dbReference type="InterPro" id="IPR017039">
    <property type="entry name" value="Virul_fac_BrkB"/>
</dbReference>